<sequence>MNTNQSDIDKAAAKIIKGMERINRFADNYTAYLSEKDKMHLVRLTDELKKNLIRENNKFISC</sequence>
<comment type="caution">
    <text evidence="1">The sequence shown here is derived from an EMBL/GenBank/DDBJ whole genome shotgun (WGS) entry which is preliminary data.</text>
</comment>
<accession>A0AAI9HUE6</accession>
<protein>
    <submittedName>
        <fullName evidence="1">Uncharacterized protein</fullName>
    </submittedName>
</protein>
<name>A0AAI9HUE6_MORMO</name>
<reference evidence="1" key="1">
    <citation type="submission" date="2024-02" db="EMBL/GenBank/DDBJ databases">
        <authorList>
            <consortium name="Clinical and Environmental Microbiology Branch: Whole genome sequencing antimicrobial resistance pathogens in the healthcare setting"/>
        </authorList>
    </citation>
    <scope>NUCLEOTIDE SEQUENCE</scope>
    <source>
        <strain evidence="1">2023KU-00017</strain>
    </source>
</reference>
<dbReference type="EMBL" id="ABKJEP030000036">
    <property type="protein sequence ID" value="EMO9457222.1"/>
    <property type="molecule type" value="Genomic_DNA"/>
</dbReference>
<gene>
    <name evidence="1" type="ORF">PN925_002607</name>
</gene>
<proteinExistence type="predicted"/>
<dbReference type="AlphaFoldDB" id="A0AAI9HUE6"/>
<evidence type="ECO:0000313" key="1">
    <source>
        <dbReference type="EMBL" id="EMO9457222.1"/>
    </source>
</evidence>
<organism evidence="1">
    <name type="scientific">Morganella morganii</name>
    <name type="common">Proteus morganii</name>
    <dbReference type="NCBI Taxonomy" id="582"/>
    <lineage>
        <taxon>Bacteria</taxon>
        <taxon>Pseudomonadati</taxon>
        <taxon>Pseudomonadota</taxon>
        <taxon>Gammaproteobacteria</taxon>
        <taxon>Enterobacterales</taxon>
        <taxon>Morganellaceae</taxon>
        <taxon>Morganella</taxon>
    </lineage>
</organism>